<gene>
    <name evidence="2" type="ORF">DACRYDRAFT_110199</name>
</gene>
<dbReference type="PANTHER" id="PTHR44167">
    <property type="entry name" value="OVARIAN-SPECIFIC SERINE/THREONINE-PROTEIN KINASE LOK-RELATED"/>
    <property type="match status" value="1"/>
</dbReference>
<dbReference type="Proteomes" id="UP000030653">
    <property type="component" value="Unassembled WGS sequence"/>
</dbReference>
<dbReference type="STRING" id="1858805.M5G531"/>
<dbReference type="OrthoDB" id="4062651at2759"/>
<dbReference type="GO" id="GO:0004674">
    <property type="term" value="F:protein serine/threonine kinase activity"/>
    <property type="evidence" value="ECO:0007669"/>
    <property type="project" value="TreeGrafter"/>
</dbReference>
<dbReference type="InterPro" id="IPR000719">
    <property type="entry name" value="Prot_kinase_dom"/>
</dbReference>
<dbReference type="SMART" id="SM00220">
    <property type="entry name" value="S_TKc"/>
    <property type="match status" value="1"/>
</dbReference>
<keyword evidence="3" id="KW-1185">Reference proteome</keyword>
<sequence length="299" mass="34174">MSSDRGRFAKLWREIEPIANAKGYDLNIKEHIEGHGHSVDEYFWLPDKSGMAIPATKDGRHYYIRSMGKDTEEHKCILRLLQDISFEPATAIPIDIFEGPRDRVFMVMHQLAPHWLVPWHTIEDHSMSVAYFMRIVTRMLQNIARLHAAGVAHLDIRPHNVMLDNDGLPVFIDLGVSIVVGDEPNLPLCTTPCPGTRLVPCTTQFGFHAPQRVAEQPFDGRADDVFGVGVFLERCFFATPSQKALLKEILTEFERLLTMMREEDESLRIKAGYAYDQRVKMVIDRPDLLNDEATSRMPF</sequence>
<dbReference type="GO" id="GO:0005634">
    <property type="term" value="C:nucleus"/>
    <property type="evidence" value="ECO:0007669"/>
    <property type="project" value="TreeGrafter"/>
</dbReference>
<dbReference type="EMBL" id="JH795871">
    <property type="protein sequence ID" value="EJT98862.1"/>
    <property type="molecule type" value="Genomic_DNA"/>
</dbReference>
<dbReference type="RefSeq" id="XP_040625760.1">
    <property type="nucleotide sequence ID" value="XM_040769024.1"/>
</dbReference>
<dbReference type="AlphaFoldDB" id="M5G531"/>
<protein>
    <recommendedName>
        <fullName evidence="1">Protein kinase domain-containing protein</fullName>
    </recommendedName>
</protein>
<dbReference type="HOGENOM" id="CLU_930727_0_0_1"/>
<dbReference type="Gene3D" id="1.10.510.10">
    <property type="entry name" value="Transferase(Phosphotransferase) domain 1"/>
    <property type="match status" value="1"/>
</dbReference>
<reference evidence="2 3" key="1">
    <citation type="journal article" date="2012" name="Science">
        <title>The Paleozoic origin of enzymatic lignin decomposition reconstructed from 31 fungal genomes.</title>
        <authorList>
            <person name="Floudas D."/>
            <person name="Binder M."/>
            <person name="Riley R."/>
            <person name="Barry K."/>
            <person name="Blanchette R.A."/>
            <person name="Henrissat B."/>
            <person name="Martinez A.T."/>
            <person name="Otillar R."/>
            <person name="Spatafora J.W."/>
            <person name="Yadav J.S."/>
            <person name="Aerts A."/>
            <person name="Benoit I."/>
            <person name="Boyd A."/>
            <person name="Carlson A."/>
            <person name="Copeland A."/>
            <person name="Coutinho P.M."/>
            <person name="de Vries R.P."/>
            <person name="Ferreira P."/>
            <person name="Findley K."/>
            <person name="Foster B."/>
            <person name="Gaskell J."/>
            <person name="Glotzer D."/>
            <person name="Gorecki P."/>
            <person name="Heitman J."/>
            <person name="Hesse C."/>
            <person name="Hori C."/>
            <person name="Igarashi K."/>
            <person name="Jurgens J.A."/>
            <person name="Kallen N."/>
            <person name="Kersten P."/>
            <person name="Kohler A."/>
            <person name="Kuees U."/>
            <person name="Kumar T.K.A."/>
            <person name="Kuo A."/>
            <person name="LaButti K."/>
            <person name="Larrondo L.F."/>
            <person name="Lindquist E."/>
            <person name="Ling A."/>
            <person name="Lombard V."/>
            <person name="Lucas S."/>
            <person name="Lundell T."/>
            <person name="Martin R."/>
            <person name="McLaughlin D.J."/>
            <person name="Morgenstern I."/>
            <person name="Morin E."/>
            <person name="Murat C."/>
            <person name="Nagy L.G."/>
            <person name="Nolan M."/>
            <person name="Ohm R.A."/>
            <person name="Patyshakuliyeva A."/>
            <person name="Rokas A."/>
            <person name="Ruiz-Duenas F.J."/>
            <person name="Sabat G."/>
            <person name="Salamov A."/>
            <person name="Samejima M."/>
            <person name="Schmutz J."/>
            <person name="Slot J.C."/>
            <person name="St John F."/>
            <person name="Stenlid J."/>
            <person name="Sun H."/>
            <person name="Sun S."/>
            <person name="Syed K."/>
            <person name="Tsang A."/>
            <person name="Wiebenga A."/>
            <person name="Young D."/>
            <person name="Pisabarro A."/>
            <person name="Eastwood D.C."/>
            <person name="Martin F."/>
            <person name="Cullen D."/>
            <person name="Grigoriev I.V."/>
            <person name="Hibbett D.S."/>
        </authorList>
    </citation>
    <scope>NUCLEOTIDE SEQUENCE [LARGE SCALE GENOMIC DNA]</scope>
    <source>
        <strain evidence="2 3">DJM-731 SS1</strain>
    </source>
</reference>
<dbReference type="GO" id="GO:0005737">
    <property type="term" value="C:cytoplasm"/>
    <property type="evidence" value="ECO:0007669"/>
    <property type="project" value="TreeGrafter"/>
</dbReference>
<evidence type="ECO:0000313" key="2">
    <source>
        <dbReference type="EMBL" id="EJT98862.1"/>
    </source>
</evidence>
<dbReference type="Pfam" id="PF00069">
    <property type="entry name" value="Pkinase"/>
    <property type="match status" value="1"/>
</dbReference>
<dbReference type="GO" id="GO:0044773">
    <property type="term" value="P:mitotic DNA damage checkpoint signaling"/>
    <property type="evidence" value="ECO:0007669"/>
    <property type="project" value="TreeGrafter"/>
</dbReference>
<dbReference type="PROSITE" id="PS50011">
    <property type="entry name" value="PROTEIN_KINASE_DOM"/>
    <property type="match status" value="1"/>
</dbReference>
<dbReference type="SUPFAM" id="SSF56112">
    <property type="entry name" value="Protein kinase-like (PK-like)"/>
    <property type="match status" value="1"/>
</dbReference>
<feature type="domain" description="Protein kinase" evidence="1">
    <location>
        <begin position="1"/>
        <end position="299"/>
    </location>
</feature>
<organism evidence="2 3">
    <name type="scientific">Dacryopinax primogenitus (strain DJM 731)</name>
    <name type="common">Brown rot fungus</name>
    <dbReference type="NCBI Taxonomy" id="1858805"/>
    <lineage>
        <taxon>Eukaryota</taxon>
        <taxon>Fungi</taxon>
        <taxon>Dikarya</taxon>
        <taxon>Basidiomycota</taxon>
        <taxon>Agaricomycotina</taxon>
        <taxon>Dacrymycetes</taxon>
        <taxon>Dacrymycetales</taxon>
        <taxon>Dacrymycetaceae</taxon>
        <taxon>Dacryopinax</taxon>
    </lineage>
</organism>
<accession>M5G531</accession>
<evidence type="ECO:0000259" key="1">
    <source>
        <dbReference type="PROSITE" id="PS50011"/>
    </source>
</evidence>
<evidence type="ECO:0000313" key="3">
    <source>
        <dbReference type="Proteomes" id="UP000030653"/>
    </source>
</evidence>
<dbReference type="GO" id="GO:0005524">
    <property type="term" value="F:ATP binding"/>
    <property type="evidence" value="ECO:0007669"/>
    <property type="project" value="InterPro"/>
</dbReference>
<dbReference type="PANTHER" id="PTHR44167:SF18">
    <property type="entry name" value="PROTEIN KINASE DOMAIN-CONTAINING PROTEIN"/>
    <property type="match status" value="1"/>
</dbReference>
<proteinExistence type="predicted"/>
<dbReference type="GeneID" id="63684086"/>
<name>M5G531_DACPD</name>
<dbReference type="InterPro" id="IPR011009">
    <property type="entry name" value="Kinase-like_dom_sf"/>
</dbReference>